<evidence type="ECO:0000313" key="2">
    <source>
        <dbReference type="Proteomes" id="UP000008815"/>
    </source>
</evidence>
<name>A0A0H3KJ37_BURM1</name>
<dbReference type="STRING" id="395019.BMULJ_03345"/>
<protein>
    <recommendedName>
        <fullName evidence="3">Nuclear transport factor 2 family protein</fullName>
    </recommendedName>
</protein>
<dbReference type="Proteomes" id="UP000008815">
    <property type="component" value="Chromosome 2"/>
</dbReference>
<dbReference type="InterPro" id="IPR032710">
    <property type="entry name" value="NTF2-like_dom_sf"/>
</dbReference>
<dbReference type="EMBL" id="AP009386">
    <property type="protein sequence ID" value="BAG45218.1"/>
    <property type="molecule type" value="Genomic_DNA"/>
</dbReference>
<organism evidence="1 2">
    <name type="scientific">Burkholderia multivorans (strain ATCC 17616 / 249)</name>
    <dbReference type="NCBI Taxonomy" id="395019"/>
    <lineage>
        <taxon>Bacteria</taxon>
        <taxon>Pseudomonadati</taxon>
        <taxon>Pseudomonadota</taxon>
        <taxon>Betaproteobacteria</taxon>
        <taxon>Burkholderiales</taxon>
        <taxon>Burkholderiaceae</taxon>
        <taxon>Burkholderia</taxon>
        <taxon>Burkholderia cepacia complex</taxon>
    </lineage>
</organism>
<evidence type="ECO:0000313" key="1">
    <source>
        <dbReference type="EMBL" id="BAG45218.1"/>
    </source>
</evidence>
<dbReference type="KEGG" id="bmj:BMULJ_03345"/>
<reference evidence="1 2" key="1">
    <citation type="submission" date="2007-04" db="EMBL/GenBank/DDBJ databases">
        <title>Complete genome sequence of Burkholderia multivorans ATCC 17616.</title>
        <authorList>
            <person name="Ohtsubo Y."/>
            <person name="Yamashita A."/>
            <person name="Kurokawa K."/>
            <person name="Takami H."/>
            <person name="Yuhara S."/>
            <person name="Nishiyama E."/>
            <person name="Endo R."/>
            <person name="Miyazaki R."/>
            <person name="Ono A."/>
            <person name="Yano K."/>
            <person name="Ito M."/>
            <person name="Sota M."/>
            <person name="Yuji N."/>
            <person name="Hattori M."/>
            <person name="Tsuda M."/>
        </authorList>
    </citation>
    <scope>NUCLEOTIDE SEQUENCE [LARGE SCALE GENOMIC DNA]</scope>
    <source>
        <strain evidence="2">ATCC 17616 / 249</strain>
    </source>
</reference>
<gene>
    <name evidence="1" type="ordered locus">BMULJ_03345</name>
</gene>
<sequence>MKTSSHDASNLPRAIVSFFSHLATDPQAVARCFTEDAVVLDERREHYGSAAIAAWNADVIAKYACTTEPVSSQTIGAQTTVTANVSGNFPASPIRLRFRFTVAGDLIIRLEISP</sequence>
<dbReference type="Gene3D" id="3.10.450.50">
    <property type="match status" value="1"/>
</dbReference>
<proteinExistence type="predicted"/>
<dbReference type="HOGENOM" id="CLU_148715_1_0_4"/>
<dbReference type="eggNOG" id="COG3631">
    <property type="taxonomic scope" value="Bacteria"/>
</dbReference>
<keyword evidence="2" id="KW-1185">Reference proteome</keyword>
<dbReference type="AlphaFoldDB" id="A0A0H3KJ37"/>
<dbReference type="SUPFAM" id="SSF54427">
    <property type="entry name" value="NTF2-like"/>
    <property type="match status" value="1"/>
</dbReference>
<accession>A0A0H3KJ37</accession>
<evidence type="ECO:0008006" key="3">
    <source>
        <dbReference type="Google" id="ProtNLM"/>
    </source>
</evidence>